<dbReference type="SMART" id="SM00387">
    <property type="entry name" value="HATPase_c"/>
    <property type="match status" value="1"/>
</dbReference>
<gene>
    <name evidence="12" type="ORF">SAE02_15180</name>
</gene>
<reference evidence="12 13" key="1">
    <citation type="submission" date="2019-07" db="EMBL/GenBank/DDBJ databases">
        <title>Whole genome shotgun sequence of Skermanella aerolata NBRC 106429.</title>
        <authorList>
            <person name="Hosoyama A."/>
            <person name="Uohara A."/>
            <person name="Ohji S."/>
            <person name="Ichikawa N."/>
        </authorList>
    </citation>
    <scope>NUCLEOTIDE SEQUENCE [LARGE SCALE GENOMIC DNA]</scope>
    <source>
        <strain evidence="12 13">NBRC 106429</strain>
    </source>
</reference>
<evidence type="ECO:0000256" key="1">
    <source>
        <dbReference type="ARBA" id="ARBA00000085"/>
    </source>
</evidence>
<dbReference type="InterPro" id="IPR004358">
    <property type="entry name" value="Sig_transdc_His_kin-like_C"/>
</dbReference>
<dbReference type="CDD" id="cd00075">
    <property type="entry name" value="HATPase"/>
    <property type="match status" value="1"/>
</dbReference>
<evidence type="ECO:0000256" key="3">
    <source>
        <dbReference type="ARBA" id="ARBA00022553"/>
    </source>
</evidence>
<feature type="domain" description="Histidine kinase" evidence="11">
    <location>
        <begin position="456"/>
        <end position="637"/>
    </location>
</feature>
<keyword evidence="7" id="KW-0067">ATP-binding</keyword>
<keyword evidence="3" id="KW-0597">Phosphoprotein</keyword>
<dbReference type="Proteomes" id="UP000321523">
    <property type="component" value="Unassembled WGS sequence"/>
</dbReference>
<dbReference type="PANTHER" id="PTHR43065:SF10">
    <property type="entry name" value="PEROXIDE STRESS-ACTIVATED HISTIDINE KINASE MAK3"/>
    <property type="match status" value="1"/>
</dbReference>
<dbReference type="GO" id="GO:0004673">
    <property type="term" value="F:protein histidine kinase activity"/>
    <property type="evidence" value="ECO:0007669"/>
    <property type="project" value="UniProtKB-EC"/>
</dbReference>
<evidence type="ECO:0000256" key="6">
    <source>
        <dbReference type="ARBA" id="ARBA00022777"/>
    </source>
</evidence>
<evidence type="ECO:0000256" key="10">
    <source>
        <dbReference type="SAM" id="Phobius"/>
    </source>
</evidence>
<comment type="caution">
    <text evidence="12">The sequence shown here is derived from an EMBL/GenBank/DDBJ whole genome shotgun (WGS) entry which is preliminary data.</text>
</comment>
<dbReference type="PROSITE" id="PS50109">
    <property type="entry name" value="HIS_KIN"/>
    <property type="match status" value="1"/>
</dbReference>
<dbReference type="PRINTS" id="PR00344">
    <property type="entry name" value="BCTRLSENSOR"/>
</dbReference>
<keyword evidence="6" id="KW-0418">Kinase</keyword>
<dbReference type="InterPro" id="IPR036890">
    <property type="entry name" value="HATPase_C_sf"/>
</dbReference>
<protein>
    <recommendedName>
        <fullName evidence="2">histidine kinase</fullName>
        <ecNumber evidence="2">2.7.13.3</ecNumber>
    </recommendedName>
</protein>
<feature type="region of interest" description="Disordered" evidence="9">
    <location>
        <begin position="217"/>
        <end position="243"/>
    </location>
</feature>
<organism evidence="12 13">
    <name type="scientific">Skermanella aerolata</name>
    <dbReference type="NCBI Taxonomy" id="393310"/>
    <lineage>
        <taxon>Bacteria</taxon>
        <taxon>Pseudomonadati</taxon>
        <taxon>Pseudomonadota</taxon>
        <taxon>Alphaproteobacteria</taxon>
        <taxon>Rhodospirillales</taxon>
        <taxon>Azospirillaceae</taxon>
        <taxon>Skermanella</taxon>
    </lineage>
</organism>
<keyword evidence="10" id="KW-1133">Transmembrane helix</keyword>
<dbReference type="SUPFAM" id="SSF55874">
    <property type="entry name" value="ATPase domain of HSP90 chaperone/DNA topoisomerase II/histidine kinase"/>
    <property type="match status" value="1"/>
</dbReference>
<evidence type="ECO:0000256" key="4">
    <source>
        <dbReference type="ARBA" id="ARBA00022679"/>
    </source>
</evidence>
<dbReference type="InterPro" id="IPR003594">
    <property type="entry name" value="HATPase_dom"/>
</dbReference>
<dbReference type="Pfam" id="PF02518">
    <property type="entry name" value="HATPase_c"/>
    <property type="match status" value="1"/>
</dbReference>
<keyword evidence="4" id="KW-0808">Transferase</keyword>
<evidence type="ECO:0000313" key="12">
    <source>
        <dbReference type="EMBL" id="GEO37370.1"/>
    </source>
</evidence>
<evidence type="ECO:0000256" key="8">
    <source>
        <dbReference type="ARBA" id="ARBA00023012"/>
    </source>
</evidence>
<keyword evidence="8" id="KW-0902">Two-component regulatory system</keyword>
<dbReference type="GO" id="GO:0000160">
    <property type="term" value="P:phosphorelay signal transduction system"/>
    <property type="evidence" value="ECO:0007669"/>
    <property type="project" value="UniProtKB-KW"/>
</dbReference>
<keyword evidence="13" id="KW-1185">Reference proteome</keyword>
<dbReference type="GO" id="GO:0005524">
    <property type="term" value="F:ATP binding"/>
    <property type="evidence" value="ECO:0007669"/>
    <property type="project" value="UniProtKB-KW"/>
</dbReference>
<evidence type="ECO:0000256" key="2">
    <source>
        <dbReference type="ARBA" id="ARBA00012438"/>
    </source>
</evidence>
<name>A0A512DMI3_9PROT</name>
<proteinExistence type="predicted"/>
<dbReference type="Pfam" id="PF05228">
    <property type="entry name" value="CHASE4"/>
    <property type="match status" value="1"/>
</dbReference>
<dbReference type="EC" id="2.7.13.3" evidence="2"/>
<dbReference type="RefSeq" id="WP_044427029.1">
    <property type="nucleotide sequence ID" value="NZ_BJYZ01000006.1"/>
</dbReference>
<keyword evidence="5" id="KW-0547">Nucleotide-binding</keyword>
<accession>A0A512DMI3</accession>
<dbReference type="InterPro" id="IPR007892">
    <property type="entry name" value="CHASE4"/>
</dbReference>
<evidence type="ECO:0000313" key="13">
    <source>
        <dbReference type="Proteomes" id="UP000321523"/>
    </source>
</evidence>
<evidence type="ECO:0000256" key="9">
    <source>
        <dbReference type="SAM" id="MobiDB-lite"/>
    </source>
</evidence>
<feature type="transmembrane region" description="Helical" evidence="10">
    <location>
        <begin position="7"/>
        <end position="30"/>
    </location>
</feature>
<evidence type="ECO:0000256" key="7">
    <source>
        <dbReference type="ARBA" id="ARBA00022840"/>
    </source>
</evidence>
<dbReference type="AlphaFoldDB" id="A0A512DMI3"/>
<evidence type="ECO:0000256" key="5">
    <source>
        <dbReference type="ARBA" id="ARBA00022741"/>
    </source>
</evidence>
<comment type="catalytic activity">
    <reaction evidence="1">
        <text>ATP + protein L-histidine = ADP + protein N-phospho-L-histidine.</text>
        <dbReference type="EC" id="2.7.13.3"/>
    </reaction>
</comment>
<evidence type="ECO:0000259" key="11">
    <source>
        <dbReference type="PROSITE" id="PS50109"/>
    </source>
</evidence>
<keyword evidence="10" id="KW-0472">Membrane</keyword>
<keyword evidence="10" id="KW-0812">Transmembrane</keyword>
<sequence>MRLIHRVIFILSAAAFAMLVGNALILHLLVGEEFKNLESELAVRNANRAVDAVSNNLAHLRSSAMDWAAWDSSYAFMQGENAQEFVDQNLMFQSFQGIQVNLMYFLRYDGTVVWGGIYDLATGETMDLPEFPSDRLPPDRLALLHEGEGEDEPDRSGIMLTGKGPMLVVGAPIHRADGTGSAAGILVLGRFLDNGLIDRLGRQVHARFTLDPIGQRQSPIKVQEPTGEISTDEEEDRSGRERPSIVVEGGQLRVRSVLQDIAGSPALVLETNYARSISAAGDSMVNYVLALMGGVLGITGLAILLMLNGTVLKPVARLMDRVLEARGATSGPKAEKGDSGEGASDEIAILSAEFERTLAQLEETRNRLVEQSFYTGAAELVGGMTHNVRNALTPISIKLWHIGRALDMAHLDKMEAAVAKVAEAAADRRDCELAVTYLKACMEHLRTSHSTIETDLSVIGDQATHIEQIFYDHERFSRAKRQVETIDVVGVIEEASKLLQHGDAVKIEVAPGIGKLPQVRGHHVVLTQVFGNLVVNAEEAIMAGGRTAGKIMIDGKVVTTDGSDMVELHFTDDGQGIPEDKLDRIFERGYSTRRAHSGGIGLHWCANSLAGMGGGIWATSEGVGRGATMVVRLPVKKRVFKFDELRESA</sequence>
<dbReference type="EMBL" id="BJYZ01000006">
    <property type="protein sequence ID" value="GEO37370.1"/>
    <property type="molecule type" value="Genomic_DNA"/>
</dbReference>
<feature type="transmembrane region" description="Helical" evidence="10">
    <location>
        <begin position="284"/>
        <end position="307"/>
    </location>
</feature>
<dbReference type="PANTHER" id="PTHR43065">
    <property type="entry name" value="SENSOR HISTIDINE KINASE"/>
    <property type="match status" value="1"/>
</dbReference>
<dbReference type="Gene3D" id="3.30.565.10">
    <property type="entry name" value="Histidine kinase-like ATPase, C-terminal domain"/>
    <property type="match status" value="1"/>
</dbReference>
<dbReference type="InterPro" id="IPR005467">
    <property type="entry name" value="His_kinase_dom"/>
</dbReference>